<dbReference type="PANTHER" id="PTHR36152:SF1">
    <property type="entry name" value="UBIQUITIN-LIKE DOMAIN-CONTAINING PROTEIN"/>
    <property type="match status" value="1"/>
</dbReference>
<dbReference type="PANTHER" id="PTHR36152">
    <property type="entry name" value="CYTOPLASMIC PROTEIN-RELATED"/>
    <property type="match status" value="1"/>
</dbReference>
<dbReference type="InterPro" id="IPR036624">
    <property type="entry name" value="Hcp1-lik_sf"/>
</dbReference>
<comment type="caution">
    <text evidence="1">The sequence shown here is derived from an EMBL/GenBank/DDBJ whole genome shotgun (WGS) entry which is preliminary data.</text>
</comment>
<dbReference type="InterPro" id="IPR053165">
    <property type="entry name" value="HSI-I_assembly_Hcp1"/>
</dbReference>
<keyword evidence="2" id="KW-1185">Reference proteome</keyword>
<dbReference type="Proteomes" id="UP001203338">
    <property type="component" value="Unassembled WGS sequence"/>
</dbReference>
<dbReference type="SUPFAM" id="SSF141452">
    <property type="entry name" value="Hcp1-like"/>
    <property type="match status" value="1"/>
</dbReference>
<dbReference type="InterPro" id="IPR008514">
    <property type="entry name" value="T6SS_Hcp"/>
</dbReference>
<name>A0ABT0PJB2_9GAMM</name>
<reference evidence="1 2" key="1">
    <citation type="submission" date="2022-05" db="EMBL/GenBank/DDBJ databases">
        <authorList>
            <person name="Park J.-S."/>
        </authorList>
    </citation>
    <scope>NUCLEOTIDE SEQUENCE [LARGE SCALE GENOMIC DNA]</scope>
    <source>
        <strain evidence="1 2">2012CJ34-2</strain>
    </source>
</reference>
<evidence type="ECO:0000313" key="2">
    <source>
        <dbReference type="Proteomes" id="UP001203338"/>
    </source>
</evidence>
<dbReference type="EMBL" id="JAMFLX010000025">
    <property type="protein sequence ID" value="MCL6271439.1"/>
    <property type="molecule type" value="Genomic_DNA"/>
</dbReference>
<protein>
    <submittedName>
        <fullName evidence="1">Type VI secretion system tube protein Hcp</fullName>
    </submittedName>
</protein>
<sequence>MANMYMKIGTHDGKGDATAKYAGDAGVSEGGWFAIRSFNWGAARSVGMDIGNGMNRDAGMVAMSEISVSKEMDGASENILSRMYVPGEQGDEVQIIVTKPARTGQGAEVYLQITLTNARIVNYSLSASDGATPFENLALAYSKMAVKHWHEEEGGNLVAGGDVTYDLPTGVAESHAISG</sequence>
<dbReference type="Gene3D" id="2.30.110.20">
    <property type="entry name" value="Hcp1-like"/>
    <property type="match status" value="1"/>
</dbReference>
<evidence type="ECO:0000313" key="1">
    <source>
        <dbReference type="EMBL" id="MCL6271439.1"/>
    </source>
</evidence>
<proteinExistence type="predicted"/>
<dbReference type="RefSeq" id="WP_249701050.1">
    <property type="nucleotide sequence ID" value="NZ_JAMFLX010000025.1"/>
</dbReference>
<dbReference type="Pfam" id="PF05638">
    <property type="entry name" value="T6SS_HCP"/>
    <property type="match status" value="1"/>
</dbReference>
<organism evidence="1 2">
    <name type="scientific">Parendozoicomonas callyspongiae</name>
    <dbReference type="NCBI Taxonomy" id="2942213"/>
    <lineage>
        <taxon>Bacteria</taxon>
        <taxon>Pseudomonadati</taxon>
        <taxon>Pseudomonadota</taxon>
        <taxon>Gammaproteobacteria</taxon>
        <taxon>Oceanospirillales</taxon>
        <taxon>Endozoicomonadaceae</taxon>
        <taxon>Parendozoicomonas</taxon>
    </lineage>
</organism>
<accession>A0ABT0PJB2</accession>
<gene>
    <name evidence="1" type="ORF">M3P05_16075</name>
</gene>